<evidence type="ECO:0000256" key="14">
    <source>
        <dbReference type="ARBA" id="ARBA00031019"/>
    </source>
</evidence>
<dbReference type="GO" id="GO:0008137">
    <property type="term" value="F:NADH dehydrogenase (ubiquinone) activity"/>
    <property type="evidence" value="ECO:0007669"/>
    <property type="project" value="UniProtKB-EC"/>
</dbReference>
<keyword evidence="8" id="KW-1278">Translocase</keyword>
<protein>
    <recommendedName>
        <fullName evidence="4">NADH-ubiquinone oxidoreductase chain 6</fullName>
        <ecNumber evidence="3">7.1.1.2</ecNumber>
    </recommendedName>
    <alternativeName>
        <fullName evidence="14">NADH dehydrogenase subunit 6</fullName>
    </alternativeName>
</protein>
<evidence type="ECO:0000256" key="5">
    <source>
        <dbReference type="ARBA" id="ARBA00022448"/>
    </source>
</evidence>
<evidence type="ECO:0000256" key="1">
    <source>
        <dbReference type="ARBA" id="ARBA00004225"/>
    </source>
</evidence>
<dbReference type="GO" id="GO:0031966">
    <property type="term" value="C:mitochondrial membrane"/>
    <property type="evidence" value="ECO:0007669"/>
    <property type="project" value="UniProtKB-SubCell"/>
</dbReference>
<evidence type="ECO:0000256" key="4">
    <source>
        <dbReference type="ARBA" id="ARBA00021095"/>
    </source>
</evidence>
<comment type="catalytic activity">
    <reaction evidence="15">
        <text>a ubiquinone + NADH + 5 H(+)(in) = a ubiquinol + NAD(+) + 4 H(+)(out)</text>
        <dbReference type="Rhea" id="RHEA:29091"/>
        <dbReference type="Rhea" id="RHEA-COMP:9565"/>
        <dbReference type="Rhea" id="RHEA-COMP:9566"/>
        <dbReference type="ChEBI" id="CHEBI:15378"/>
        <dbReference type="ChEBI" id="CHEBI:16389"/>
        <dbReference type="ChEBI" id="CHEBI:17976"/>
        <dbReference type="ChEBI" id="CHEBI:57540"/>
        <dbReference type="ChEBI" id="CHEBI:57945"/>
        <dbReference type="EC" id="7.1.1.2"/>
    </reaction>
</comment>
<evidence type="ECO:0000256" key="6">
    <source>
        <dbReference type="ARBA" id="ARBA00022660"/>
    </source>
</evidence>
<evidence type="ECO:0000313" key="17">
    <source>
        <dbReference type="EMBL" id="QLF99796.1"/>
    </source>
</evidence>
<gene>
    <name evidence="17" type="primary">nad6</name>
</gene>
<keyword evidence="9" id="KW-0249">Electron transport</keyword>
<evidence type="ECO:0000256" key="12">
    <source>
        <dbReference type="ARBA" id="ARBA00023128"/>
    </source>
</evidence>
<feature type="transmembrane region" description="Helical" evidence="16">
    <location>
        <begin position="135"/>
        <end position="159"/>
    </location>
</feature>
<comment type="subcellular location">
    <subcellularLocation>
        <location evidence="1">Mitochondrion membrane</location>
        <topology evidence="1">Multi-pass membrane protein</topology>
    </subcellularLocation>
</comment>
<evidence type="ECO:0000256" key="13">
    <source>
        <dbReference type="ARBA" id="ARBA00023136"/>
    </source>
</evidence>
<keyword evidence="5" id="KW-0813">Transport</keyword>
<accession>A0A7D5FUL3</accession>
<geneLocation type="mitochondrion" evidence="17"/>
<dbReference type="PANTHER" id="PTHR11435:SF1">
    <property type="entry name" value="NADH-UBIQUINONE OXIDOREDUCTASE CHAIN 6"/>
    <property type="match status" value="1"/>
</dbReference>
<evidence type="ECO:0000256" key="15">
    <source>
        <dbReference type="ARBA" id="ARBA00049551"/>
    </source>
</evidence>
<keyword evidence="13 16" id="KW-0472">Membrane</keyword>
<dbReference type="PANTHER" id="PTHR11435">
    <property type="entry name" value="NADH UBIQUINONE OXIDOREDUCTASE SUBUNIT ND6"/>
    <property type="match status" value="1"/>
</dbReference>
<keyword evidence="11" id="KW-0520">NAD</keyword>
<evidence type="ECO:0000256" key="9">
    <source>
        <dbReference type="ARBA" id="ARBA00022982"/>
    </source>
</evidence>
<evidence type="ECO:0000256" key="16">
    <source>
        <dbReference type="SAM" id="Phobius"/>
    </source>
</evidence>
<evidence type="ECO:0000256" key="2">
    <source>
        <dbReference type="ARBA" id="ARBA00005698"/>
    </source>
</evidence>
<dbReference type="AlphaFoldDB" id="A0A7D5FUL3"/>
<keyword evidence="12 17" id="KW-0496">Mitochondrion</keyword>
<reference evidence="17" key="1">
    <citation type="submission" date="2020-03" db="EMBL/GenBank/DDBJ databases">
        <title>The complete mitochondrial genome of Nabis ferus (Hemiptera: Nabidae) and phylogenetic analysis.</title>
        <authorList>
            <person name="Tang P.-A."/>
            <person name="Yuan M.-L."/>
        </authorList>
    </citation>
    <scope>NUCLEOTIDE SEQUENCE</scope>
</reference>
<dbReference type="EMBL" id="MT242600">
    <property type="protein sequence ID" value="QLF99796.1"/>
    <property type="molecule type" value="Genomic_DNA"/>
</dbReference>
<evidence type="ECO:0000256" key="11">
    <source>
        <dbReference type="ARBA" id="ARBA00023027"/>
    </source>
</evidence>
<keyword evidence="10 16" id="KW-1133">Transmembrane helix</keyword>
<evidence type="ECO:0000256" key="8">
    <source>
        <dbReference type="ARBA" id="ARBA00022967"/>
    </source>
</evidence>
<dbReference type="InterPro" id="IPR050269">
    <property type="entry name" value="ComplexI_Subunit6"/>
</dbReference>
<name>A0A7D5FUL3_9HEMI</name>
<evidence type="ECO:0000256" key="3">
    <source>
        <dbReference type="ARBA" id="ARBA00012944"/>
    </source>
</evidence>
<sequence>MMLSIMLLLMMMIIFPFMKHPLSMGLILILQTLITTLISGIMYNNSFMLSYILLITMLSGALVLFIYMASVASNEKFKTSSTMLMFIIMWMLITLTLTMVNDEVLMNMVSKDNMNYYTMYDQAISMSNLFNTQSMFLTIMMVLYLLYTMISVTYIVNVFEGPMRKKS</sequence>
<keyword evidence="7 16" id="KW-0812">Transmembrane</keyword>
<comment type="similarity">
    <text evidence="2">Belongs to the complex I subunit 6 family.</text>
</comment>
<dbReference type="EC" id="7.1.1.2" evidence="3"/>
<organism evidence="17">
    <name type="scientific">Nabis ferus</name>
    <dbReference type="NCBI Taxonomy" id="347965"/>
    <lineage>
        <taxon>Eukaryota</taxon>
        <taxon>Metazoa</taxon>
        <taxon>Ecdysozoa</taxon>
        <taxon>Arthropoda</taxon>
        <taxon>Hexapoda</taxon>
        <taxon>Insecta</taxon>
        <taxon>Pterygota</taxon>
        <taxon>Neoptera</taxon>
        <taxon>Paraneoptera</taxon>
        <taxon>Hemiptera</taxon>
        <taxon>Heteroptera</taxon>
        <taxon>Panheteroptera</taxon>
        <taxon>Cimicomorpha</taxon>
        <taxon>Nabidae</taxon>
        <taxon>Nabinae</taxon>
        <taxon>Nabis</taxon>
        <taxon>Nabis</taxon>
    </lineage>
</organism>
<feature type="transmembrane region" description="Helical" evidence="16">
    <location>
        <begin position="50"/>
        <end position="70"/>
    </location>
</feature>
<keyword evidence="6" id="KW-0679">Respiratory chain</keyword>
<evidence type="ECO:0000256" key="10">
    <source>
        <dbReference type="ARBA" id="ARBA00022989"/>
    </source>
</evidence>
<proteinExistence type="inferred from homology"/>
<feature type="transmembrane region" description="Helical" evidence="16">
    <location>
        <begin position="82"/>
        <end position="100"/>
    </location>
</feature>
<evidence type="ECO:0000256" key="7">
    <source>
        <dbReference type="ARBA" id="ARBA00022692"/>
    </source>
</evidence>